<keyword evidence="2" id="KW-0378">Hydrolase</keyword>
<dbReference type="SUPFAM" id="SSF53474">
    <property type="entry name" value="alpha/beta-Hydrolases"/>
    <property type="match status" value="1"/>
</dbReference>
<sequence length="315" mass="33598">MRFRPQLDSNRSGSILRAVVWTLAGIALLAAGSAFVAAEAGAPRNRPVGKAPEGSGLVELNFDGARGTRLSGWRSAQPEARSPEPEFVAVLAHPLGADRRAMLGRADWFRRRGAAVLLFDFRGHGASDATRLTFGDDESGDLIAAVDRARTLWPATPIVVDGWSLGAGAALVAGGRLDVDGLVLEAAFTDLGSAVRDRGANLLPLVGPLAAELLLVHEGWLLGGDPDRRSPLVGAGDVLAPTLFLVGGDDRRAPVAGVRRIAERVADCRGVAVFEGRAHVDLFGRDPERFELTVGRFIDDLRREWRDDLIANRAQ</sequence>
<dbReference type="KEGG" id="pbap:Pla133_05240"/>
<dbReference type="GO" id="GO:0016787">
    <property type="term" value="F:hydrolase activity"/>
    <property type="evidence" value="ECO:0007669"/>
    <property type="project" value="UniProtKB-KW"/>
</dbReference>
<dbReference type="Pfam" id="PF12146">
    <property type="entry name" value="Hydrolase_4"/>
    <property type="match status" value="1"/>
</dbReference>
<accession>A0A518BEN7</accession>
<dbReference type="EMBL" id="CP036287">
    <property type="protein sequence ID" value="QDU65459.1"/>
    <property type="molecule type" value="Genomic_DNA"/>
</dbReference>
<proteinExistence type="predicted"/>
<name>A0A518BEN7_9BACT</name>
<evidence type="ECO:0000313" key="2">
    <source>
        <dbReference type="EMBL" id="QDU65459.1"/>
    </source>
</evidence>
<dbReference type="RefSeq" id="WP_419192052.1">
    <property type="nucleotide sequence ID" value="NZ_CP036287.1"/>
</dbReference>
<dbReference type="Proteomes" id="UP000316921">
    <property type="component" value="Chromosome"/>
</dbReference>
<reference evidence="2 3" key="1">
    <citation type="submission" date="2019-02" db="EMBL/GenBank/DDBJ databases">
        <title>Deep-cultivation of Planctomycetes and their phenomic and genomic characterization uncovers novel biology.</title>
        <authorList>
            <person name="Wiegand S."/>
            <person name="Jogler M."/>
            <person name="Boedeker C."/>
            <person name="Pinto D."/>
            <person name="Vollmers J."/>
            <person name="Rivas-Marin E."/>
            <person name="Kohn T."/>
            <person name="Peeters S.H."/>
            <person name="Heuer A."/>
            <person name="Rast P."/>
            <person name="Oberbeckmann S."/>
            <person name="Bunk B."/>
            <person name="Jeske O."/>
            <person name="Meyerdierks A."/>
            <person name="Storesund J.E."/>
            <person name="Kallscheuer N."/>
            <person name="Luecker S."/>
            <person name="Lage O.M."/>
            <person name="Pohl T."/>
            <person name="Merkel B.J."/>
            <person name="Hornburger P."/>
            <person name="Mueller R.-W."/>
            <person name="Bruemmer F."/>
            <person name="Labrenz M."/>
            <person name="Spormann A.M."/>
            <person name="Op den Camp H."/>
            <person name="Overmann J."/>
            <person name="Amann R."/>
            <person name="Jetten M.S.M."/>
            <person name="Mascher T."/>
            <person name="Medema M.H."/>
            <person name="Devos D.P."/>
            <person name="Kaster A.-K."/>
            <person name="Ovreas L."/>
            <person name="Rohde M."/>
            <person name="Galperin M.Y."/>
            <person name="Jogler C."/>
        </authorList>
    </citation>
    <scope>NUCLEOTIDE SEQUENCE [LARGE SCALE GENOMIC DNA]</scope>
    <source>
        <strain evidence="2 3">Pla133</strain>
    </source>
</reference>
<protein>
    <submittedName>
        <fullName evidence="2">Alpha/beta hydrolase family protein</fullName>
    </submittedName>
</protein>
<evidence type="ECO:0000313" key="3">
    <source>
        <dbReference type="Proteomes" id="UP000316921"/>
    </source>
</evidence>
<dbReference type="Gene3D" id="3.40.50.1820">
    <property type="entry name" value="alpha/beta hydrolase"/>
    <property type="match status" value="1"/>
</dbReference>
<keyword evidence="3" id="KW-1185">Reference proteome</keyword>
<dbReference type="AlphaFoldDB" id="A0A518BEN7"/>
<dbReference type="InterPro" id="IPR029058">
    <property type="entry name" value="AB_hydrolase_fold"/>
</dbReference>
<evidence type="ECO:0000259" key="1">
    <source>
        <dbReference type="Pfam" id="PF12146"/>
    </source>
</evidence>
<organism evidence="2 3">
    <name type="scientific">Engelhardtia mirabilis</name>
    <dbReference type="NCBI Taxonomy" id="2528011"/>
    <lineage>
        <taxon>Bacteria</taxon>
        <taxon>Pseudomonadati</taxon>
        <taxon>Planctomycetota</taxon>
        <taxon>Planctomycetia</taxon>
        <taxon>Planctomycetia incertae sedis</taxon>
        <taxon>Engelhardtia</taxon>
    </lineage>
</organism>
<dbReference type="InterPro" id="IPR022742">
    <property type="entry name" value="Hydrolase_4"/>
</dbReference>
<feature type="domain" description="Serine aminopeptidase S33" evidence="1">
    <location>
        <begin position="85"/>
        <end position="211"/>
    </location>
</feature>
<gene>
    <name evidence="2" type="ORF">Pla133_05240</name>
</gene>